<dbReference type="EMBL" id="CAJOBF010007193">
    <property type="protein sequence ID" value="CAF4226338.1"/>
    <property type="molecule type" value="Genomic_DNA"/>
</dbReference>
<proteinExistence type="predicted"/>
<protein>
    <recommendedName>
        <fullName evidence="2">F-box domain-containing protein</fullName>
    </recommendedName>
</protein>
<evidence type="ECO:0000313" key="5">
    <source>
        <dbReference type="EMBL" id="CAF4622489.1"/>
    </source>
</evidence>
<evidence type="ECO:0000256" key="1">
    <source>
        <dbReference type="SAM" id="MobiDB-lite"/>
    </source>
</evidence>
<feature type="compositionally biased region" description="Basic residues" evidence="1">
    <location>
        <begin position="7"/>
        <end position="16"/>
    </location>
</feature>
<organism evidence="3 6">
    <name type="scientific">Rotaria magnacalcarata</name>
    <dbReference type="NCBI Taxonomy" id="392030"/>
    <lineage>
        <taxon>Eukaryota</taxon>
        <taxon>Metazoa</taxon>
        <taxon>Spiralia</taxon>
        <taxon>Gnathifera</taxon>
        <taxon>Rotifera</taxon>
        <taxon>Eurotatoria</taxon>
        <taxon>Bdelloidea</taxon>
        <taxon>Philodinida</taxon>
        <taxon>Philodinidae</taxon>
        <taxon>Rotaria</taxon>
    </lineage>
</organism>
<dbReference type="Proteomes" id="UP000681720">
    <property type="component" value="Unassembled WGS sequence"/>
</dbReference>
<dbReference type="AlphaFoldDB" id="A0A820D465"/>
<dbReference type="InterPro" id="IPR001810">
    <property type="entry name" value="F-box_dom"/>
</dbReference>
<evidence type="ECO:0000313" key="3">
    <source>
        <dbReference type="EMBL" id="CAF4226338.1"/>
    </source>
</evidence>
<evidence type="ECO:0000313" key="4">
    <source>
        <dbReference type="EMBL" id="CAF4355032.1"/>
    </source>
</evidence>
<sequence length="172" mass="20046">MSDVSKSTRKHKRRDRSKTNSGVLPVRIPNCNKRPLDEIHSCNSSRVKRRALSATTVGSENQACSIMFFNDREDFKEITTSEYFCDKPKPATKFETSLPNEILFEIFKYLSQSDVFYAFLNLNQRFNQLLQPFTYHIDCSKLSIKQFEHIRNHLGNAKSLTLNNQVIILIFF</sequence>
<evidence type="ECO:0000259" key="2">
    <source>
        <dbReference type="PROSITE" id="PS50181"/>
    </source>
</evidence>
<dbReference type="EMBL" id="CAJOBJ010109033">
    <property type="protein sequence ID" value="CAF4622489.1"/>
    <property type="molecule type" value="Genomic_DNA"/>
</dbReference>
<evidence type="ECO:0000313" key="6">
    <source>
        <dbReference type="Proteomes" id="UP000663842"/>
    </source>
</evidence>
<feature type="region of interest" description="Disordered" evidence="1">
    <location>
        <begin position="1"/>
        <end position="24"/>
    </location>
</feature>
<gene>
    <name evidence="5" type="ORF">GIL414_LOCUS39838</name>
    <name evidence="4" type="ORF">SMN809_LOCUS28423</name>
    <name evidence="3" type="ORF">UXM345_LOCUS29385</name>
</gene>
<reference evidence="3" key="1">
    <citation type="submission" date="2021-02" db="EMBL/GenBank/DDBJ databases">
        <authorList>
            <person name="Nowell W R."/>
        </authorList>
    </citation>
    <scope>NUCLEOTIDE SEQUENCE</scope>
</reference>
<dbReference type="PROSITE" id="PS50181">
    <property type="entry name" value="FBOX"/>
    <property type="match status" value="1"/>
</dbReference>
<name>A0A820D465_9BILA</name>
<accession>A0A820D465</accession>
<dbReference type="Proteomes" id="UP000663842">
    <property type="component" value="Unassembled WGS sequence"/>
</dbReference>
<comment type="caution">
    <text evidence="3">The sequence shown here is derived from an EMBL/GenBank/DDBJ whole genome shotgun (WGS) entry which is preliminary data.</text>
</comment>
<feature type="domain" description="F-box" evidence="2">
    <location>
        <begin position="92"/>
        <end position="131"/>
    </location>
</feature>
<dbReference type="Proteomes" id="UP000676336">
    <property type="component" value="Unassembled WGS sequence"/>
</dbReference>
<dbReference type="EMBL" id="CAJOBI010047510">
    <property type="protein sequence ID" value="CAF4355032.1"/>
    <property type="molecule type" value="Genomic_DNA"/>
</dbReference>